<protein>
    <submittedName>
        <fullName evidence="2">Uncharacterized protein</fullName>
    </submittedName>
</protein>
<organism evidence="2 3">
    <name type="scientific">Zophobas morio</name>
    <dbReference type="NCBI Taxonomy" id="2755281"/>
    <lineage>
        <taxon>Eukaryota</taxon>
        <taxon>Metazoa</taxon>
        <taxon>Ecdysozoa</taxon>
        <taxon>Arthropoda</taxon>
        <taxon>Hexapoda</taxon>
        <taxon>Insecta</taxon>
        <taxon>Pterygota</taxon>
        <taxon>Neoptera</taxon>
        <taxon>Endopterygota</taxon>
        <taxon>Coleoptera</taxon>
        <taxon>Polyphaga</taxon>
        <taxon>Cucujiformia</taxon>
        <taxon>Tenebrionidae</taxon>
        <taxon>Zophobas</taxon>
    </lineage>
</organism>
<dbReference type="EMBL" id="JALNTZ010000005">
    <property type="protein sequence ID" value="KAJ3650555.1"/>
    <property type="molecule type" value="Genomic_DNA"/>
</dbReference>
<evidence type="ECO:0000313" key="3">
    <source>
        <dbReference type="Proteomes" id="UP001168821"/>
    </source>
</evidence>
<name>A0AA38MB76_9CUCU</name>
<gene>
    <name evidence="2" type="ORF">Zmor_016645</name>
</gene>
<keyword evidence="1" id="KW-1133">Transmembrane helix</keyword>
<keyword evidence="3" id="KW-1185">Reference proteome</keyword>
<dbReference type="AlphaFoldDB" id="A0AA38MB76"/>
<dbReference type="Proteomes" id="UP001168821">
    <property type="component" value="Unassembled WGS sequence"/>
</dbReference>
<comment type="caution">
    <text evidence="2">The sequence shown here is derived from an EMBL/GenBank/DDBJ whole genome shotgun (WGS) entry which is preliminary data.</text>
</comment>
<evidence type="ECO:0000313" key="2">
    <source>
        <dbReference type="EMBL" id="KAJ3650555.1"/>
    </source>
</evidence>
<keyword evidence="1" id="KW-0812">Transmembrane</keyword>
<sequence length="115" mass="13136">MHICKGGSCCCCVTSRNIEYCICMCKYGVGLFRSGCKNLTGLAVKGMVAMDVVLCSFFVLLRNRTEGKQTDRAKSVCYCWKANFETDLKKYEFLEFRKNAKKRLAVAFRAGLWWI</sequence>
<evidence type="ECO:0000256" key="1">
    <source>
        <dbReference type="SAM" id="Phobius"/>
    </source>
</evidence>
<reference evidence="2" key="1">
    <citation type="journal article" date="2023" name="G3 (Bethesda)">
        <title>Whole genome assemblies of Zophobas morio and Tenebrio molitor.</title>
        <authorList>
            <person name="Kaur S."/>
            <person name="Stinson S.A."/>
            <person name="diCenzo G.C."/>
        </authorList>
    </citation>
    <scope>NUCLEOTIDE SEQUENCE</scope>
    <source>
        <strain evidence="2">QUZm001</strain>
    </source>
</reference>
<accession>A0AA38MB76</accession>
<proteinExistence type="predicted"/>
<keyword evidence="1" id="KW-0472">Membrane</keyword>
<feature type="transmembrane region" description="Helical" evidence="1">
    <location>
        <begin position="42"/>
        <end position="61"/>
    </location>
</feature>